<name>Q65XH4_ORYSJ</name>
<accession>Q65XH4</accession>
<organism evidence="2 3">
    <name type="scientific">Oryza sativa subsp. japonica</name>
    <name type="common">Rice</name>
    <dbReference type="NCBI Taxonomy" id="39947"/>
    <lineage>
        <taxon>Eukaryota</taxon>
        <taxon>Viridiplantae</taxon>
        <taxon>Streptophyta</taxon>
        <taxon>Embryophyta</taxon>
        <taxon>Tracheophyta</taxon>
        <taxon>Spermatophyta</taxon>
        <taxon>Magnoliopsida</taxon>
        <taxon>Liliopsida</taxon>
        <taxon>Poales</taxon>
        <taxon>Poaceae</taxon>
        <taxon>BOP clade</taxon>
        <taxon>Oryzoideae</taxon>
        <taxon>Oryzeae</taxon>
        <taxon>Oryzinae</taxon>
        <taxon>Oryza</taxon>
        <taxon>Oryza sativa</taxon>
    </lineage>
</organism>
<evidence type="ECO:0000256" key="1">
    <source>
        <dbReference type="SAM" id="MobiDB-lite"/>
    </source>
</evidence>
<evidence type="ECO:0000313" key="2">
    <source>
        <dbReference type="EMBL" id="AAU43943.1"/>
    </source>
</evidence>
<feature type="region of interest" description="Disordered" evidence="1">
    <location>
        <begin position="142"/>
        <end position="185"/>
    </location>
</feature>
<reference evidence="3" key="2">
    <citation type="journal article" date="2008" name="Nucleic Acids Res.">
        <title>The rice annotation project database (RAP-DB): 2008 update.</title>
        <authorList>
            <consortium name="The rice annotation project (RAP)"/>
        </authorList>
    </citation>
    <scope>GENOME REANNOTATION</scope>
    <source>
        <strain evidence="3">cv. Nipponbare</strain>
    </source>
</reference>
<evidence type="ECO:0000313" key="3">
    <source>
        <dbReference type="Proteomes" id="UP000000763"/>
    </source>
</evidence>
<proteinExistence type="predicted"/>
<dbReference type="Proteomes" id="UP000000763">
    <property type="component" value="Chromosome 5"/>
</dbReference>
<reference evidence="3" key="1">
    <citation type="journal article" date="2005" name="Nature">
        <title>The map-based sequence of the rice genome.</title>
        <authorList>
            <consortium name="International rice genome sequencing project (IRGSP)"/>
            <person name="Matsumoto T."/>
            <person name="Wu J."/>
            <person name="Kanamori H."/>
            <person name="Katayose Y."/>
            <person name="Fujisawa M."/>
            <person name="Namiki N."/>
            <person name="Mizuno H."/>
            <person name="Yamamoto K."/>
            <person name="Antonio B.A."/>
            <person name="Baba T."/>
            <person name="Sakata K."/>
            <person name="Nagamura Y."/>
            <person name="Aoki H."/>
            <person name="Arikawa K."/>
            <person name="Arita K."/>
            <person name="Bito T."/>
            <person name="Chiden Y."/>
            <person name="Fujitsuka N."/>
            <person name="Fukunaka R."/>
            <person name="Hamada M."/>
            <person name="Harada C."/>
            <person name="Hayashi A."/>
            <person name="Hijishita S."/>
            <person name="Honda M."/>
            <person name="Hosokawa S."/>
            <person name="Ichikawa Y."/>
            <person name="Idonuma A."/>
            <person name="Iijima M."/>
            <person name="Ikeda M."/>
            <person name="Ikeno M."/>
            <person name="Ito K."/>
            <person name="Ito S."/>
            <person name="Ito T."/>
            <person name="Ito Y."/>
            <person name="Ito Y."/>
            <person name="Iwabuchi A."/>
            <person name="Kamiya K."/>
            <person name="Karasawa W."/>
            <person name="Kurita K."/>
            <person name="Katagiri S."/>
            <person name="Kikuta A."/>
            <person name="Kobayashi H."/>
            <person name="Kobayashi N."/>
            <person name="Machita K."/>
            <person name="Maehara T."/>
            <person name="Masukawa M."/>
            <person name="Mizubayashi T."/>
            <person name="Mukai Y."/>
            <person name="Nagasaki H."/>
            <person name="Nagata Y."/>
            <person name="Naito S."/>
            <person name="Nakashima M."/>
            <person name="Nakama Y."/>
            <person name="Nakamichi Y."/>
            <person name="Nakamura M."/>
            <person name="Meguro A."/>
            <person name="Negishi M."/>
            <person name="Ohta I."/>
            <person name="Ohta T."/>
            <person name="Okamoto M."/>
            <person name="Ono N."/>
            <person name="Saji S."/>
            <person name="Sakaguchi M."/>
            <person name="Sakai K."/>
            <person name="Shibata M."/>
            <person name="Shimokawa T."/>
            <person name="Song J."/>
            <person name="Takazaki Y."/>
            <person name="Terasawa K."/>
            <person name="Tsugane M."/>
            <person name="Tsuji K."/>
            <person name="Ueda S."/>
            <person name="Waki K."/>
            <person name="Yamagata H."/>
            <person name="Yamamoto M."/>
            <person name="Yamamoto S."/>
            <person name="Yamane H."/>
            <person name="Yoshiki S."/>
            <person name="Yoshihara R."/>
            <person name="Yukawa K."/>
            <person name="Zhong H."/>
            <person name="Yano M."/>
            <person name="Yuan Q."/>
            <person name="Ouyang S."/>
            <person name="Liu J."/>
            <person name="Jones K.M."/>
            <person name="Gansberger K."/>
            <person name="Moffat K."/>
            <person name="Hill J."/>
            <person name="Bera J."/>
            <person name="Fadrosh D."/>
            <person name="Jin S."/>
            <person name="Johri S."/>
            <person name="Kim M."/>
            <person name="Overton L."/>
            <person name="Reardon M."/>
            <person name="Tsitrin T."/>
            <person name="Vuong H."/>
            <person name="Weaver B."/>
            <person name="Ciecko A."/>
            <person name="Tallon L."/>
            <person name="Jackson J."/>
            <person name="Pai G."/>
            <person name="Aken S.V."/>
            <person name="Utterback T."/>
            <person name="Reidmuller S."/>
            <person name="Feldblyum T."/>
            <person name="Hsiao J."/>
            <person name="Zismann V."/>
            <person name="Iobst S."/>
            <person name="de Vazeille A.R."/>
            <person name="Buell C.R."/>
            <person name="Ying K."/>
            <person name="Li Y."/>
            <person name="Lu T."/>
            <person name="Huang Y."/>
            <person name="Zhao Q."/>
            <person name="Feng Q."/>
            <person name="Zhang L."/>
            <person name="Zhu J."/>
            <person name="Weng Q."/>
            <person name="Mu J."/>
            <person name="Lu Y."/>
            <person name="Fan D."/>
            <person name="Liu Y."/>
            <person name="Guan J."/>
            <person name="Zhang Y."/>
            <person name="Yu S."/>
            <person name="Liu X."/>
            <person name="Zhang Y."/>
            <person name="Hong G."/>
            <person name="Han B."/>
            <person name="Choisne N."/>
            <person name="Demange N."/>
            <person name="Orjeda G."/>
            <person name="Samain S."/>
            <person name="Cattolico L."/>
            <person name="Pelletier E."/>
            <person name="Couloux A."/>
            <person name="Segurens B."/>
            <person name="Wincker P."/>
            <person name="D'Hont A."/>
            <person name="Scarpelli C."/>
            <person name="Weissenbach J."/>
            <person name="Salanoubat M."/>
            <person name="Quetier F."/>
            <person name="Yu Y."/>
            <person name="Kim H.R."/>
            <person name="Rambo T."/>
            <person name="Currie J."/>
            <person name="Collura K."/>
            <person name="Luo M."/>
            <person name="Yang T."/>
            <person name="Ammiraju J.S.S."/>
            <person name="Engler F."/>
            <person name="Soderlund C."/>
            <person name="Wing R.A."/>
            <person name="Palmer L.E."/>
            <person name="de la Bastide M."/>
            <person name="Spiegel L."/>
            <person name="Nascimento L."/>
            <person name="Zutavern T."/>
            <person name="O'Shaughnessy A."/>
            <person name="Dike S."/>
            <person name="Dedhia N."/>
            <person name="Preston R."/>
            <person name="Balija V."/>
            <person name="McCombie W.R."/>
            <person name="Chow T."/>
            <person name="Chen H."/>
            <person name="Chung M."/>
            <person name="Chen C."/>
            <person name="Shaw J."/>
            <person name="Wu H."/>
            <person name="Hsiao K."/>
            <person name="Chao Y."/>
            <person name="Chu M."/>
            <person name="Cheng C."/>
            <person name="Hour A."/>
            <person name="Lee P."/>
            <person name="Lin S."/>
            <person name="Lin Y."/>
            <person name="Liou J."/>
            <person name="Liu S."/>
            <person name="Hsing Y."/>
            <person name="Raghuvanshi S."/>
            <person name="Mohanty A."/>
            <person name="Bharti A.K."/>
            <person name="Gaur A."/>
            <person name="Gupta V."/>
            <person name="Kumar D."/>
            <person name="Ravi V."/>
            <person name="Vij S."/>
            <person name="Kapur A."/>
            <person name="Khurana P."/>
            <person name="Khurana P."/>
            <person name="Khurana J.P."/>
            <person name="Tyagi A.K."/>
            <person name="Gaikwad K."/>
            <person name="Singh A."/>
            <person name="Dalal V."/>
            <person name="Srivastava S."/>
            <person name="Dixit A."/>
            <person name="Pal A.K."/>
            <person name="Ghazi I.A."/>
            <person name="Yadav M."/>
            <person name="Pandit A."/>
            <person name="Bhargava A."/>
            <person name="Sureshbabu K."/>
            <person name="Batra K."/>
            <person name="Sharma T.R."/>
            <person name="Mohapatra T."/>
            <person name="Singh N.K."/>
            <person name="Messing J."/>
            <person name="Nelson A.B."/>
            <person name="Fuks G."/>
            <person name="Kavchok S."/>
            <person name="Keizer G."/>
            <person name="Linton E."/>
            <person name="Llaca V."/>
            <person name="Song R."/>
            <person name="Tanyolac B."/>
            <person name="Young S."/>
            <person name="Ho-Il K."/>
            <person name="Hahn J.H."/>
            <person name="Sangsakoo G."/>
            <person name="Vanavichit A."/>
            <person name="de Mattos Luiz.A.T."/>
            <person name="Zimmer P.D."/>
            <person name="Malone G."/>
            <person name="Dellagostin O."/>
            <person name="de Oliveira A.C."/>
            <person name="Bevan M."/>
            <person name="Bancroft I."/>
            <person name="Minx P."/>
            <person name="Cordum H."/>
            <person name="Wilson R."/>
            <person name="Cheng Z."/>
            <person name="Jin W."/>
            <person name="Jiang J."/>
            <person name="Leong S.A."/>
            <person name="Iwama H."/>
            <person name="Gojobori T."/>
            <person name="Itoh T."/>
            <person name="Niimura Y."/>
            <person name="Fujii Y."/>
            <person name="Habara T."/>
            <person name="Sakai H."/>
            <person name="Sato Y."/>
            <person name="Wilson G."/>
            <person name="Kumar K."/>
            <person name="McCouch S."/>
            <person name="Juretic N."/>
            <person name="Hoen D."/>
            <person name="Wright S."/>
            <person name="Bruskiewich R."/>
            <person name="Bureau T."/>
            <person name="Miyao A."/>
            <person name="Hirochika H."/>
            <person name="Nishikawa T."/>
            <person name="Kadowaki K."/>
            <person name="Sugiura M."/>
            <person name="Burr B."/>
            <person name="Sasaki T."/>
        </authorList>
    </citation>
    <scope>NUCLEOTIDE SEQUENCE [LARGE SCALE GENOMIC DNA]</scope>
    <source>
        <strain evidence="3">cv. Nipponbare</strain>
    </source>
</reference>
<dbReference type="EMBL" id="AC105767">
    <property type="protein sequence ID" value="AAU43943.1"/>
    <property type="molecule type" value="Genomic_DNA"/>
</dbReference>
<gene>
    <name evidence="2" type="ORF">OJ1126_B11.5</name>
</gene>
<sequence>MIGFTVISCDRSDRAVYAGQTGGNRAVRPAGPQSDRPTLCRFRFRFVSLDIRDCFMVMASRWILYVTRCLGRVFAVMDRESAWWKDDVRGGQISRRILRLELMHVVGEDSIWHTMEREAIKLSSTLRVLRFVFHRVSAVQPASHRQSDRQQAAVRSAALGRSDRRRKQAAAGDFDGSTDRSTSVRPTFIRRSDRRIYFGQTAIHRFRG</sequence>
<protein>
    <submittedName>
        <fullName evidence="2">Uncharacterized protein</fullName>
    </submittedName>
</protein>
<dbReference type="AlphaFoldDB" id="Q65XH4"/>